<keyword evidence="2" id="KW-0238">DNA-binding</keyword>
<dbReference type="Proteomes" id="UP000315400">
    <property type="component" value="Unassembled WGS sequence"/>
</dbReference>
<protein>
    <submittedName>
        <fullName evidence="2">DNA-binding protein</fullName>
    </submittedName>
</protein>
<dbReference type="AlphaFoldDB" id="A0A540VQE0"/>
<dbReference type="Pfam" id="PF22513">
    <property type="entry name" value="FitA-like_RHH"/>
    <property type="match status" value="1"/>
</dbReference>
<comment type="caution">
    <text evidence="2">The sequence shown here is derived from an EMBL/GenBank/DDBJ whole genome shotgun (WGS) entry which is preliminary data.</text>
</comment>
<evidence type="ECO:0000313" key="3">
    <source>
        <dbReference type="Proteomes" id="UP000315400"/>
    </source>
</evidence>
<feature type="non-terminal residue" evidence="2">
    <location>
        <position position="24"/>
    </location>
</feature>
<dbReference type="EMBL" id="VIFK01000217">
    <property type="protein sequence ID" value="TQE98363.1"/>
    <property type="molecule type" value="Genomic_DNA"/>
</dbReference>
<organism evidence="2 3">
    <name type="scientific">Spiribacter salinus</name>
    <dbReference type="NCBI Taxonomy" id="1335746"/>
    <lineage>
        <taxon>Bacteria</taxon>
        <taxon>Pseudomonadati</taxon>
        <taxon>Pseudomonadota</taxon>
        <taxon>Gammaproteobacteria</taxon>
        <taxon>Chromatiales</taxon>
        <taxon>Ectothiorhodospiraceae</taxon>
        <taxon>Spiribacter</taxon>
    </lineage>
</organism>
<name>A0A540VQE0_9GAMM</name>
<feature type="domain" description="Antitoxin FitA-like ribbon-helix-helix" evidence="1">
    <location>
        <begin position="2"/>
        <end position="24"/>
    </location>
</feature>
<dbReference type="GO" id="GO:0003677">
    <property type="term" value="F:DNA binding"/>
    <property type="evidence" value="ECO:0007669"/>
    <property type="project" value="UniProtKB-KW"/>
</dbReference>
<proteinExistence type="predicted"/>
<evidence type="ECO:0000259" key="1">
    <source>
        <dbReference type="Pfam" id="PF22513"/>
    </source>
</evidence>
<dbReference type="InterPro" id="IPR053853">
    <property type="entry name" value="FitA-like_RHH"/>
</dbReference>
<accession>A0A540VQE0</accession>
<evidence type="ECO:0000313" key="2">
    <source>
        <dbReference type="EMBL" id="TQE98363.1"/>
    </source>
</evidence>
<reference evidence="2 3" key="1">
    <citation type="submission" date="2019-06" db="EMBL/GenBank/DDBJ databases">
        <title>Metagenome assembled Genome of Spiribacter salinus SL48-SHIP from the microbial mat of Salt Lake 48 (Novosibirsk region, Russia).</title>
        <authorList>
            <person name="Shipova A."/>
            <person name="Rozanov A.S."/>
            <person name="Bryanskaya A.V."/>
            <person name="Peltek S.E."/>
        </authorList>
    </citation>
    <scope>NUCLEOTIDE SEQUENCE [LARGE SCALE GENOMIC DNA]</scope>
    <source>
        <strain evidence="2">SL48-SHIP-2</strain>
    </source>
</reference>
<sequence length="24" mass="2746">MANLVVRGLDERIVQALKRRAAEH</sequence>
<gene>
    <name evidence="2" type="ORF">FKY71_14260</name>
</gene>